<evidence type="ECO:0000256" key="4">
    <source>
        <dbReference type="ARBA" id="ARBA00020295"/>
    </source>
</evidence>
<evidence type="ECO:0000313" key="12">
    <source>
        <dbReference type="Proteomes" id="UP000317155"/>
    </source>
</evidence>
<name>A0A550JAV7_9BACT</name>
<dbReference type="EC" id="2.4.1.25" evidence="3 10"/>
<dbReference type="OrthoDB" id="9761577at2"/>
<dbReference type="GO" id="GO:0005975">
    <property type="term" value="P:carbohydrate metabolic process"/>
    <property type="evidence" value="ECO:0007669"/>
    <property type="project" value="InterPro"/>
</dbReference>
<reference evidence="11 12" key="1">
    <citation type="submission" date="2019-07" db="EMBL/GenBank/DDBJ databases">
        <title>Insights of Desulfuromonas acetexigens electromicrobiology.</title>
        <authorList>
            <person name="Katuri K."/>
            <person name="Sapireddy V."/>
            <person name="Shaw D.R."/>
            <person name="Saikaly P."/>
        </authorList>
    </citation>
    <scope>NUCLEOTIDE SEQUENCE [LARGE SCALE GENOMIC DNA]</scope>
    <source>
        <strain evidence="11 12">2873</strain>
    </source>
</reference>
<evidence type="ECO:0000256" key="8">
    <source>
        <dbReference type="ARBA" id="ARBA00031423"/>
    </source>
</evidence>
<keyword evidence="5 10" id="KW-0328">Glycosyltransferase</keyword>
<evidence type="ECO:0000256" key="1">
    <source>
        <dbReference type="ARBA" id="ARBA00000439"/>
    </source>
</evidence>
<dbReference type="PANTHER" id="PTHR32438">
    <property type="entry name" value="4-ALPHA-GLUCANOTRANSFERASE DPE1, CHLOROPLASTIC/AMYLOPLASTIC"/>
    <property type="match status" value="1"/>
</dbReference>
<dbReference type="Pfam" id="PF02446">
    <property type="entry name" value="Glyco_hydro_77"/>
    <property type="match status" value="1"/>
</dbReference>
<protein>
    <recommendedName>
        <fullName evidence="4 10">4-alpha-glucanotransferase</fullName>
        <ecNumber evidence="3 10">2.4.1.25</ecNumber>
    </recommendedName>
    <alternativeName>
        <fullName evidence="8 10">Amylomaltase</fullName>
    </alternativeName>
    <alternativeName>
        <fullName evidence="9 10">Disproportionating enzyme</fullName>
    </alternativeName>
</protein>
<dbReference type="GO" id="GO:0004134">
    <property type="term" value="F:4-alpha-glucanotransferase activity"/>
    <property type="evidence" value="ECO:0007669"/>
    <property type="project" value="UniProtKB-EC"/>
</dbReference>
<evidence type="ECO:0000313" key="11">
    <source>
        <dbReference type="EMBL" id="TRO80232.1"/>
    </source>
</evidence>
<dbReference type="Proteomes" id="UP000317155">
    <property type="component" value="Unassembled WGS sequence"/>
</dbReference>
<dbReference type="SUPFAM" id="SSF51445">
    <property type="entry name" value="(Trans)glycosidases"/>
    <property type="match status" value="1"/>
</dbReference>
<dbReference type="NCBIfam" id="TIGR00217">
    <property type="entry name" value="malQ"/>
    <property type="match status" value="1"/>
</dbReference>
<dbReference type="EMBL" id="VJVV01000008">
    <property type="protein sequence ID" value="TRO80232.1"/>
    <property type="molecule type" value="Genomic_DNA"/>
</dbReference>
<dbReference type="RefSeq" id="WP_092058398.1">
    <property type="nucleotide sequence ID" value="NZ_FOJJ01000040.1"/>
</dbReference>
<dbReference type="InterPro" id="IPR017853">
    <property type="entry name" value="GH"/>
</dbReference>
<keyword evidence="7 10" id="KW-0119">Carbohydrate metabolism</keyword>
<keyword evidence="6 10" id="KW-0808">Transferase</keyword>
<dbReference type="PANTHER" id="PTHR32438:SF5">
    <property type="entry name" value="4-ALPHA-GLUCANOTRANSFERASE DPE1, CHLOROPLASTIC_AMYLOPLASTIC"/>
    <property type="match status" value="1"/>
</dbReference>
<dbReference type="NCBIfam" id="NF011080">
    <property type="entry name" value="PRK14508.1-3"/>
    <property type="match status" value="1"/>
</dbReference>
<comment type="caution">
    <text evidence="11">The sequence shown here is derived from an EMBL/GenBank/DDBJ whole genome shotgun (WGS) entry which is preliminary data.</text>
</comment>
<evidence type="ECO:0000256" key="10">
    <source>
        <dbReference type="RuleBase" id="RU361207"/>
    </source>
</evidence>
<accession>A0A550JAV7</accession>
<evidence type="ECO:0000256" key="9">
    <source>
        <dbReference type="ARBA" id="ARBA00031501"/>
    </source>
</evidence>
<comment type="catalytic activity">
    <reaction evidence="1 10">
        <text>Transfers a segment of a (1-&gt;4)-alpha-D-glucan to a new position in an acceptor, which may be glucose or a (1-&gt;4)-alpha-D-glucan.</text>
        <dbReference type="EC" id="2.4.1.25"/>
    </reaction>
</comment>
<comment type="similarity">
    <text evidence="2 10">Belongs to the disproportionating enzyme family.</text>
</comment>
<proteinExistence type="inferred from homology"/>
<evidence type="ECO:0000256" key="2">
    <source>
        <dbReference type="ARBA" id="ARBA00005684"/>
    </source>
</evidence>
<dbReference type="InterPro" id="IPR003385">
    <property type="entry name" value="Glyco_hydro_77"/>
</dbReference>
<evidence type="ECO:0000256" key="7">
    <source>
        <dbReference type="ARBA" id="ARBA00023277"/>
    </source>
</evidence>
<dbReference type="Gene3D" id="3.20.20.80">
    <property type="entry name" value="Glycosidases"/>
    <property type="match status" value="1"/>
</dbReference>
<evidence type="ECO:0000256" key="5">
    <source>
        <dbReference type="ARBA" id="ARBA00022676"/>
    </source>
</evidence>
<dbReference type="AlphaFoldDB" id="A0A550JAV7"/>
<sequence>MPIPRSSGVLLHPTSLPGRFGLGDLGGEAFAFVDFLAAAGQSWWQILPLGPTGYGHSPYSAYSAFAGNPLLISLERLVECGELEAADIGGIAMAEGVAHFGFVQGLKERLLRKAARTFAAEAPRPRRDAFDRFCLDQAFWLNDHAIFQALRRQFKDQSWSRWPEGIRRREQSALHHWGSELAEAIHVHKYAQFVFFEQWHILKDYANRKGVGLIGDIPIFVAFDSADVWANPELFHLDATEQPTVVAGVPPDYFSKTGQRWGNPLYRWERMVEDDFAWWLTRFRANLALTDLVRIDHFRGFEACWTIPAEEPTAVNGSWEPVPGTALFNRLRQELGEDLPLIAEDLGIITPEVEALRDGFGLPGMKILHFAFGGDADNPYLPHNLTRDCVVYTGTHDNDTSLGWWKSLAKAERDRVREYLGHGGREMPWDLIRLAQASVAQLCILPLQDLLGLGADARMNTPGLATGNWGWRYRPGDLKPEIAERLSRLAAVYGRVRRPLS</sequence>
<dbReference type="NCBIfam" id="NF011079">
    <property type="entry name" value="PRK14508.1-2"/>
    <property type="match status" value="1"/>
</dbReference>
<evidence type="ECO:0000256" key="6">
    <source>
        <dbReference type="ARBA" id="ARBA00022679"/>
    </source>
</evidence>
<keyword evidence="12" id="KW-1185">Reference proteome</keyword>
<evidence type="ECO:0000256" key="3">
    <source>
        <dbReference type="ARBA" id="ARBA00012560"/>
    </source>
</evidence>
<gene>
    <name evidence="11" type="primary">malQ</name>
    <name evidence="11" type="ORF">FL622_11385</name>
</gene>
<organism evidence="11 12">
    <name type="scientific">Trichloromonas acetexigens</name>
    <dbReference type="NCBI Taxonomy" id="38815"/>
    <lineage>
        <taxon>Bacteria</taxon>
        <taxon>Pseudomonadati</taxon>
        <taxon>Thermodesulfobacteriota</taxon>
        <taxon>Desulfuromonadia</taxon>
        <taxon>Desulfuromonadales</taxon>
        <taxon>Trichloromonadaceae</taxon>
        <taxon>Trichloromonas</taxon>
    </lineage>
</organism>